<name>D4YUW5_9LACO</name>
<dbReference type="InterPro" id="IPR016130">
    <property type="entry name" value="Tyr_Pase_AS"/>
</dbReference>
<dbReference type="STRING" id="83683.B1745_00740"/>
<organism evidence="1 2">
    <name type="scientific">Lactobacillus amylolyticus DSM 11664</name>
    <dbReference type="NCBI Taxonomy" id="585524"/>
    <lineage>
        <taxon>Bacteria</taxon>
        <taxon>Bacillati</taxon>
        <taxon>Bacillota</taxon>
        <taxon>Bacilli</taxon>
        <taxon>Lactobacillales</taxon>
        <taxon>Lactobacillaceae</taxon>
        <taxon>Lactobacillus</taxon>
    </lineage>
</organism>
<accession>D4YUW5</accession>
<dbReference type="PROSITE" id="PS00383">
    <property type="entry name" value="TYR_PHOSPHATASE_1"/>
    <property type="match status" value="1"/>
</dbReference>
<dbReference type="InterPro" id="IPR029021">
    <property type="entry name" value="Prot-tyrosine_phosphatase-like"/>
</dbReference>
<dbReference type="GO" id="GO:0004721">
    <property type="term" value="F:phosphoprotein phosphatase activity"/>
    <property type="evidence" value="ECO:0007669"/>
    <property type="project" value="InterPro"/>
</dbReference>
<dbReference type="eggNOG" id="COG2365">
    <property type="taxonomic scope" value="Bacteria"/>
</dbReference>
<proteinExistence type="predicted"/>
<dbReference type="SUPFAM" id="SSF52799">
    <property type="entry name" value="(Phosphotyrosine protein) phosphatases II"/>
    <property type="match status" value="1"/>
</dbReference>
<evidence type="ECO:0000313" key="2">
    <source>
        <dbReference type="Proteomes" id="UP000004069"/>
    </source>
</evidence>
<keyword evidence="2" id="KW-1185">Reference proteome</keyword>
<comment type="caution">
    <text evidence="1">The sequence shown here is derived from an EMBL/GenBank/DDBJ whole genome shotgun (WGS) entry which is preliminary data.</text>
</comment>
<sequence length="288" mass="33095">MFLLIFVGRIKCNAIFLWGEDLTMKKLTNQLIGITSGRNFRELGGYQTLSGKTIKMHKLLRTGNLADLSPFDLDYLKDYGVKYVVDFRSQEEVDHQPDRVPESAEYDFDPVFSEDLTNSSRSINDLDNQSKDDADFGFNHMLFAYEDMIRSKSAQNAYRKFFAKLMENDQPSQSLIFHCTAGKDRTGFGALLVLTALGVPLRTIKQDYLLTNITTKDFVDGMVEREKEKGKNENTLQSIRDIQSVHPEYIDHAIKVMTDDYGSINDYLREVMQLSSADIMDLRRIYLD</sequence>
<evidence type="ECO:0008006" key="3">
    <source>
        <dbReference type="Google" id="ProtNLM"/>
    </source>
</evidence>
<evidence type="ECO:0000313" key="1">
    <source>
        <dbReference type="EMBL" id="EFG55016.1"/>
    </source>
</evidence>
<dbReference type="InterPro" id="IPR026893">
    <property type="entry name" value="Tyr/Ser_Pase_IphP-type"/>
</dbReference>
<reference evidence="1 2" key="1">
    <citation type="submission" date="2010-04" db="EMBL/GenBank/DDBJ databases">
        <authorList>
            <person name="Muzny D."/>
            <person name="Qin X."/>
            <person name="Deng J."/>
            <person name="Jiang H."/>
            <person name="Liu Y."/>
            <person name="Qu J."/>
            <person name="Song X.-Z."/>
            <person name="Zhang L."/>
            <person name="Thornton R."/>
            <person name="Coyle M."/>
            <person name="Francisco L."/>
            <person name="Jackson L."/>
            <person name="Javaid M."/>
            <person name="Korchina V."/>
            <person name="Kovar C."/>
            <person name="Mata R."/>
            <person name="Mathew T."/>
            <person name="Ngo R."/>
            <person name="Nguyen L."/>
            <person name="Nguyen N."/>
            <person name="Okwuonu G."/>
            <person name="Ongeri F."/>
            <person name="Pham C."/>
            <person name="Simmons D."/>
            <person name="Wilczek-Boney K."/>
            <person name="Hale W."/>
            <person name="Jakkamsetti A."/>
            <person name="Pham P."/>
            <person name="Ruth R."/>
            <person name="San Lucas F."/>
            <person name="Warren J."/>
            <person name="Zhang J."/>
            <person name="Zhao Z."/>
            <person name="Zhou C."/>
            <person name="Zhu D."/>
            <person name="Lee S."/>
            <person name="Bess C."/>
            <person name="Blankenburg K."/>
            <person name="Forbes L."/>
            <person name="Fu Q."/>
            <person name="Gubbala S."/>
            <person name="Hirani K."/>
            <person name="Jayaseelan J.C."/>
            <person name="Lara F."/>
            <person name="Munidasa M."/>
            <person name="Palculict T."/>
            <person name="Patil S."/>
            <person name="Pu L.-L."/>
            <person name="Saada N."/>
            <person name="Tang L."/>
            <person name="Weissenberger G."/>
            <person name="Zhu Y."/>
            <person name="Hemphill L."/>
            <person name="Shang Y."/>
            <person name="Youmans B."/>
            <person name="Ayvaz T."/>
            <person name="Ross M."/>
            <person name="Santibanez J."/>
            <person name="Aqrawi P."/>
            <person name="Gross S."/>
            <person name="Joshi V."/>
            <person name="Fowler G."/>
            <person name="Nazareth L."/>
            <person name="Reid J."/>
            <person name="Worley K."/>
            <person name="Petrosino J."/>
            <person name="Highlander S."/>
            <person name="Gibbs R."/>
        </authorList>
    </citation>
    <scope>NUCLEOTIDE SEQUENCE [LARGE SCALE GENOMIC DNA]</scope>
    <source>
        <strain evidence="1 2">DSM 11664</strain>
    </source>
</reference>
<gene>
    <name evidence="1" type="ORF">HMPREF0493_1326</name>
</gene>
<dbReference type="Pfam" id="PF13350">
    <property type="entry name" value="Y_phosphatase3"/>
    <property type="match status" value="1"/>
</dbReference>
<dbReference type="Proteomes" id="UP000004069">
    <property type="component" value="Unassembled WGS sequence"/>
</dbReference>
<dbReference type="Gene3D" id="3.90.190.10">
    <property type="entry name" value="Protein tyrosine phosphatase superfamily"/>
    <property type="match status" value="1"/>
</dbReference>
<dbReference type="EMBL" id="ADNY01000055">
    <property type="protein sequence ID" value="EFG55016.1"/>
    <property type="molecule type" value="Genomic_DNA"/>
</dbReference>
<dbReference type="AlphaFoldDB" id="D4YUW5"/>
<protein>
    <recommendedName>
        <fullName evidence="3">Protein-tyrosine-phosphatase</fullName>
    </recommendedName>
</protein>